<evidence type="ECO:0000256" key="3">
    <source>
        <dbReference type="ARBA" id="ARBA00023125"/>
    </source>
</evidence>
<accession>A0A6J4KAQ8</accession>
<evidence type="ECO:0000259" key="5">
    <source>
        <dbReference type="PROSITE" id="PS00715"/>
    </source>
</evidence>
<dbReference type="InterPro" id="IPR014284">
    <property type="entry name" value="RNA_pol_sigma-70_dom"/>
</dbReference>
<dbReference type="Gene3D" id="1.10.601.10">
    <property type="entry name" value="RNA Polymerase Primary Sigma Factor"/>
    <property type="match status" value="2"/>
</dbReference>
<dbReference type="Pfam" id="PF04542">
    <property type="entry name" value="Sigma70_r2"/>
    <property type="match status" value="1"/>
</dbReference>
<keyword evidence="1" id="KW-0805">Transcription regulation</keyword>
<dbReference type="InterPro" id="IPR007630">
    <property type="entry name" value="RNA_pol_sigma70_r4"/>
</dbReference>
<sequence>MLDDSELEDSISDAELDLSVSAQLDQAAADRAPLHTDPVWQYLKDIHEIPLLSREQEVLLAQRIESGDEAAVSDFTRANLRLVVNITKKYAGRGLPLIDLIQEGNLGLMRGVRKFDWRRGFKFSTYASWWIRQSIRRAAADKGRVVRLPIHVQADLTRLTAAHQRLMHELGREPHDSEVAGETGLTEQRVREIRFAAHLPSSLDLPLGEDESIRLADHLTDETARSPEALAEHALLERDADVTLTLALTAREKRVLQMRFGLRDANIYPLEAIGQRLGITRERVRQIERSALLKLRVPEVSNSLRQHLCA</sequence>
<keyword evidence="2" id="KW-0731">Sigma factor</keyword>
<dbReference type="PROSITE" id="PS00715">
    <property type="entry name" value="SIGMA70_1"/>
    <property type="match status" value="1"/>
</dbReference>
<dbReference type="GO" id="GO:0016987">
    <property type="term" value="F:sigma factor activity"/>
    <property type="evidence" value="ECO:0007669"/>
    <property type="project" value="UniProtKB-KW"/>
</dbReference>
<evidence type="ECO:0000313" key="6">
    <source>
        <dbReference type="EMBL" id="CAA9299899.1"/>
    </source>
</evidence>
<dbReference type="NCBIfam" id="TIGR02937">
    <property type="entry name" value="sigma70-ECF"/>
    <property type="match status" value="1"/>
</dbReference>
<gene>
    <name evidence="6" type="ORF">AVDCRST_MAG77-5531</name>
</gene>
<protein>
    <submittedName>
        <fullName evidence="6">RNA polymerase sigma factor RpoD</fullName>
    </submittedName>
</protein>
<dbReference type="InterPro" id="IPR007624">
    <property type="entry name" value="RNA_pol_sigma70_r3"/>
</dbReference>
<dbReference type="AlphaFoldDB" id="A0A6J4KAQ8"/>
<dbReference type="SUPFAM" id="SSF88946">
    <property type="entry name" value="Sigma2 domain of RNA polymerase sigma factors"/>
    <property type="match status" value="1"/>
</dbReference>
<dbReference type="GO" id="GO:0006352">
    <property type="term" value="P:DNA-templated transcription initiation"/>
    <property type="evidence" value="ECO:0007669"/>
    <property type="project" value="InterPro"/>
</dbReference>
<dbReference type="InterPro" id="IPR007627">
    <property type="entry name" value="RNA_pol_sigma70_r2"/>
</dbReference>
<dbReference type="Gene3D" id="1.10.10.10">
    <property type="entry name" value="Winged helix-like DNA-binding domain superfamily/Winged helix DNA-binding domain"/>
    <property type="match status" value="2"/>
</dbReference>
<dbReference type="PRINTS" id="PR00046">
    <property type="entry name" value="SIGMA70FCT"/>
</dbReference>
<name>A0A6J4KAQ8_9CHLR</name>
<reference evidence="6" key="1">
    <citation type="submission" date="2020-02" db="EMBL/GenBank/DDBJ databases">
        <authorList>
            <person name="Meier V. D."/>
        </authorList>
    </citation>
    <scope>NUCLEOTIDE SEQUENCE</scope>
    <source>
        <strain evidence="6">AVDCRST_MAG77</strain>
    </source>
</reference>
<dbReference type="PANTHER" id="PTHR30603">
    <property type="entry name" value="RNA POLYMERASE SIGMA FACTOR RPO"/>
    <property type="match status" value="1"/>
</dbReference>
<dbReference type="InterPro" id="IPR000943">
    <property type="entry name" value="RNA_pol_sigma70"/>
</dbReference>
<dbReference type="InterPro" id="IPR013325">
    <property type="entry name" value="RNA_pol_sigma_r2"/>
</dbReference>
<keyword evidence="3" id="KW-0238">DNA-binding</keyword>
<evidence type="ECO:0000256" key="4">
    <source>
        <dbReference type="ARBA" id="ARBA00023163"/>
    </source>
</evidence>
<evidence type="ECO:0000256" key="2">
    <source>
        <dbReference type="ARBA" id="ARBA00023082"/>
    </source>
</evidence>
<dbReference type="SUPFAM" id="SSF88659">
    <property type="entry name" value="Sigma3 and sigma4 domains of RNA polymerase sigma factors"/>
    <property type="match status" value="2"/>
</dbReference>
<dbReference type="InterPro" id="IPR013324">
    <property type="entry name" value="RNA_pol_sigma_r3/r4-like"/>
</dbReference>
<dbReference type="InterPro" id="IPR009042">
    <property type="entry name" value="RNA_pol_sigma70_r1_2"/>
</dbReference>
<dbReference type="PANTHER" id="PTHR30603:SF47">
    <property type="entry name" value="RNA POLYMERASE SIGMA FACTOR SIGD, CHLOROPLASTIC"/>
    <property type="match status" value="1"/>
</dbReference>
<dbReference type="InterPro" id="IPR050239">
    <property type="entry name" value="Sigma-70_RNA_pol_init_factors"/>
</dbReference>
<dbReference type="Pfam" id="PF04545">
    <property type="entry name" value="Sigma70_r4"/>
    <property type="match status" value="1"/>
</dbReference>
<evidence type="ECO:0000256" key="1">
    <source>
        <dbReference type="ARBA" id="ARBA00023015"/>
    </source>
</evidence>
<dbReference type="CDD" id="cd06171">
    <property type="entry name" value="Sigma70_r4"/>
    <property type="match status" value="1"/>
</dbReference>
<keyword evidence="4" id="KW-0804">Transcription</keyword>
<dbReference type="Pfam" id="PF04539">
    <property type="entry name" value="Sigma70_r3"/>
    <property type="match status" value="1"/>
</dbReference>
<dbReference type="Pfam" id="PF00140">
    <property type="entry name" value="Sigma70_r1_2"/>
    <property type="match status" value="1"/>
</dbReference>
<dbReference type="InterPro" id="IPR036388">
    <property type="entry name" value="WH-like_DNA-bd_sf"/>
</dbReference>
<dbReference type="EMBL" id="CADCTC010000290">
    <property type="protein sequence ID" value="CAA9299899.1"/>
    <property type="molecule type" value="Genomic_DNA"/>
</dbReference>
<dbReference type="GO" id="GO:0003677">
    <property type="term" value="F:DNA binding"/>
    <property type="evidence" value="ECO:0007669"/>
    <property type="project" value="UniProtKB-KW"/>
</dbReference>
<proteinExistence type="predicted"/>
<feature type="domain" description="RNA polymerase sigma-70" evidence="5">
    <location>
        <begin position="99"/>
        <end position="112"/>
    </location>
</feature>
<organism evidence="6">
    <name type="scientific">uncultured Chloroflexota bacterium</name>
    <dbReference type="NCBI Taxonomy" id="166587"/>
    <lineage>
        <taxon>Bacteria</taxon>
        <taxon>Bacillati</taxon>
        <taxon>Chloroflexota</taxon>
        <taxon>environmental samples</taxon>
    </lineage>
</organism>